<reference evidence="4" key="1">
    <citation type="submission" date="2017-04" db="EMBL/GenBank/DDBJ databases">
        <authorList>
            <person name="Varghese N."/>
            <person name="Submissions S."/>
        </authorList>
    </citation>
    <scope>NUCLEOTIDE SEQUENCE [LARGE SCALE GENOMIC DNA]</scope>
    <source>
        <strain evidence="4">DSM 4125</strain>
    </source>
</reference>
<dbReference type="Pfam" id="PF22570">
    <property type="entry name" value="LiaF-TM"/>
    <property type="match status" value="1"/>
</dbReference>
<feature type="transmembrane region" description="Helical" evidence="1">
    <location>
        <begin position="86"/>
        <end position="104"/>
    </location>
</feature>
<feature type="transmembrane region" description="Helical" evidence="1">
    <location>
        <begin position="62"/>
        <end position="80"/>
    </location>
</feature>
<feature type="domain" description="LiaF transmembrane" evidence="2">
    <location>
        <begin position="15"/>
        <end position="109"/>
    </location>
</feature>
<dbReference type="PANTHER" id="PTHR40763">
    <property type="entry name" value="MEMBRANE PROTEIN-RELATED"/>
    <property type="match status" value="1"/>
</dbReference>
<dbReference type="Proteomes" id="UP000193804">
    <property type="component" value="Unassembled WGS sequence"/>
</dbReference>
<dbReference type="PANTHER" id="PTHR40763:SF5">
    <property type="entry name" value="MEMBRANE PROTEIN"/>
    <property type="match status" value="1"/>
</dbReference>
<organism evidence="3 4">
    <name type="scientific">Marivirga sericea</name>
    <dbReference type="NCBI Taxonomy" id="1028"/>
    <lineage>
        <taxon>Bacteria</taxon>
        <taxon>Pseudomonadati</taxon>
        <taxon>Bacteroidota</taxon>
        <taxon>Cytophagia</taxon>
        <taxon>Cytophagales</taxon>
        <taxon>Marivirgaceae</taxon>
        <taxon>Marivirga</taxon>
    </lineage>
</organism>
<evidence type="ECO:0000259" key="2">
    <source>
        <dbReference type="Pfam" id="PF22570"/>
    </source>
</evidence>
<dbReference type="RefSeq" id="WP_085517887.1">
    <property type="nucleotide sequence ID" value="NZ_FXAW01000005.1"/>
</dbReference>
<feature type="transmembrane region" description="Helical" evidence="1">
    <location>
        <begin position="36"/>
        <end position="55"/>
    </location>
</feature>
<dbReference type="AlphaFoldDB" id="A0A1X7KGA1"/>
<dbReference type="OrthoDB" id="129627at2"/>
<accession>A0A1X7KGA1</accession>
<evidence type="ECO:0000256" key="1">
    <source>
        <dbReference type="SAM" id="Phobius"/>
    </source>
</evidence>
<name>A0A1X7KGA1_9BACT</name>
<keyword evidence="1" id="KW-0472">Membrane</keyword>
<protein>
    <submittedName>
        <fullName evidence="3">Cell wall-active antibiotics response 4TMS YvqF</fullName>
    </submittedName>
</protein>
<sequence length="247" mass="27397">MENKERYKGKNNFSFGLLLLVIGSILLLDRMDIIEFSWIFSWPFILIGVGIFSIVRHGLKNSFGIIMLLVGSFFLIRRENLIPTEYYDLLLPAGIIIVGLYLIVSRRSSKIGNSTGESEETFTENIGVSDAKIVESDYIKAEAVFASVQRRLISKDFKGGKITTAFGGADIDLSKAEIHESAVLDVEVIFGGLKLIIPPHWEIQADVSNVFSGIEDKRAFPSGDGADRKILYIKGSVSFGGLEFKSY</sequence>
<gene>
    <name evidence="3" type="ORF">SAMN05661096_02728</name>
</gene>
<evidence type="ECO:0000313" key="4">
    <source>
        <dbReference type="Proteomes" id="UP000193804"/>
    </source>
</evidence>
<dbReference type="STRING" id="1028.SAMN05661096_02728"/>
<dbReference type="EMBL" id="FXAW01000005">
    <property type="protein sequence ID" value="SMG40288.1"/>
    <property type="molecule type" value="Genomic_DNA"/>
</dbReference>
<evidence type="ECO:0000313" key="3">
    <source>
        <dbReference type="EMBL" id="SMG40288.1"/>
    </source>
</evidence>
<feature type="transmembrane region" description="Helical" evidence="1">
    <location>
        <begin position="12"/>
        <end position="30"/>
    </location>
</feature>
<keyword evidence="1" id="KW-0812">Transmembrane</keyword>
<keyword evidence="4" id="KW-1185">Reference proteome</keyword>
<keyword evidence="1" id="KW-1133">Transmembrane helix</keyword>
<proteinExistence type="predicted"/>
<dbReference type="InterPro" id="IPR054331">
    <property type="entry name" value="LiaF_TM"/>
</dbReference>